<protein>
    <submittedName>
        <fullName evidence="2">Uncharacterized protein</fullName>
    </submittedName>
</protein>
<evidence type="ECO:0000313" key="3">
    <source>
        <dbReference type="Proteomes" id="UP000220102"/>
    </source>
</evidence>
<dbReference type="RefSeq" id="WP_098074561.1">
    <property type="nucleotide sequence ID" value="NZ_PDEQ01000002.1"/>
</dbReference>
<evidence type="ECO:0000256" key="1">
    <source>
        <dbReference type="SAM" id="MobiDB-lite"/>
    </source>
</evidence>
<name>A0A2A8D0H8_9BACT</name>
<sequence>MTNPPPKKSDRSIHFHNSFDARPRERALIRDAISCCAPELSETLSPEWIVVREVVADEPLYLVHYRTTRTTITATSAEELAEQIRDGVFDDIGEQDGAPPSALESSRVPGE</sequence>
<keyword evidence="3" id="KW-1185">Reference proteome</keyword>
<proteinExistence type="predicted"/>
<gene>
    <name evidence="2" type="ORF">CRI94_04925</name>
</gene>
<organism evidence="2 3">
    <name type="scientific">Longibacter salinarum</name>
    <dbReference type="NCBI Taxonomy" id="1850348"/>
    <lineage>
        <taxon>Bacteria</taxon>
        <taxon>Pseudomonadati</taxon>
        <taxon>Rhodothermota</taxon>
        <taxon>Rhodothermia</taxon>
        <taxon>Rhodothermales</taxon>
        <taxon>Salisaetaceae</taxon>
        <taxon>Longibacter</taxon>
    </lineage>
</organism>
<accession>A0A2A8D0H8</accession>
<reference evidence="2 3" key="1">
    <citation type="submission" date="2017-10" db="EMBL/GenBank/DDBJ databases">
        <title>Draft genome of Longibacter Salinarum.</title>
        <authorList>
            <person name="Goh K.M."/>
            <person name="Shamsir M.S."/>
            <person name="Lim S.W."/>
        </authorList>
    </citation>
    <scope>NUCLEOTIDE SEQUENCE [LARGE SCALE GENOMIC DNA]</scope>
    <source>
        <strain evidence="2 3">KCTC 52045</strain>
    </source>
</reference>
<dbReference type="Proteomes" id="UP000220102">
    <property type="component" value="Unassembled WGS sequence"/>
</dbReference>
<dbReference type="AlphaFoldDB" id="A0A2A8D0H8"/>
<feature type="region of interest" description="Disordered" evidence="1">
    <location>
        <begin position="89"/>
        <end position="111"/>
    </location>
</feature>
<comment type="caution">
    <text evidence="2">The sequence shown here is derived from an EMBL/GenBank/DDBJ whole genome shotgun (WGS) entry which is preliminary data.</text>
</comment>
<dbReference type="EMBL" id="PDEQ01000002">
    <property type="protein sequence ID" value="PEN14380.1"/>
    <property type="molecule type" value="Genomic_DNA"/>
</dbReference>
<evidence type="ECO:0000313" key="2">
    <source>
        <dbReference type="EMBL" id="PEN14380.1"/>
    </source>
</evidence>